<evidence type="ECO:0000313" key="3">
    <source>
        <dbReference type="EMBL" id="MBJ7602762.1"/>
    </source>
</evidence>
<dbReference type="Gene3D" id="2.30.30.40">
    <property type="entry name" value="SH3 Domains"/>
    <property type="match status" value="1"/>
</dbReference>
<protein>
    <recommendedName>
        <fullName evidence="5">SH3b domain-containing protein</fullName>
    </recommendedName>
</protein>
<dbReference type="AlphaFoldDB" id="A0A934KFN1"/>
<dbReference type="EMBL" id="JAEKNQ010000023">
    <property type="protein sequence ID" value="MBJ7602762.1"/>
    <property type="molecule type" value="Genomic_DNA"/>
</dbReference>
<organism evidence="3 4">
    <name type="scientific">Candidatus Dormiibacter inghamiae</name>
    <dbReference type="NCBI Taxonomy" id="3127013"/>
    <lineage>
        <taxon>Bacteria</taxon>
        <taxon>Bacillati</taxon>
        <taxon>Candidatus Dormiibacterota</taxon>
        <taxon>Candidatus Dormibacteria</taxon>
        <taxon>Candidatus Dormibacterales</taxon>
        <taxon>Candidatus Dormibacteraceae</taxon>
        <taxon>Candidatus Dormiibacter</taxon>
    </lineage>
</organism>
<name>A0A934KFN1_9BACT</name>
<dbReference type="Proteomes" id="UP000620075">
    <property type="component" value="Unassembled WGS sequence"/>
</dbReference>
<accession>A0A934KFN1</accession>
<evidence type="ECO:0000313" key="4">
    <source>
        <dbReference type="Proteomes" id="UP000620075"/>
    </source>
</evidence>
<feature type="signal peptide" evidence="2">
    <location>
        <begin position="1"/>
        <end position="30"/>
    </location>
</feature>
<dbReference type="PROSITE" id="PS51257">
    <property type="entry name" value="PROKAR_LIPOPROTEIN"/>
    <property type="match status" value="1"/>
</dbReference>
<evidence type="ECO:0000256" key="2">
    <source>
        <dbReference type="SAM" id="SignalP"/>
    </source>
</evidence>
<feature type="compositionally biased region" description="Low complexity" evidence="1">
    <location>
        <begin position="38"/>
        <end position="58"/>
    </location>
</feature>
<gene>
    <name evidence="3" type="ORF">JF888_06165</name>
</gene>
<comment type="caution">
    <text evidence="3">The sequence shown here is derived from an EMBL/GenBank/DDBJ whole genome shotgun (WGS) entry which is preliminary data.</text>
</comment>
<feature type="chain" id="PRO_5036840392" description="SH3b domain-containing protein" evidence="2">
    <location>
        <begin position="31"/>
        <end position="269"/>
    </location>
</feature>
<evidence type="ECO:0000256" key="1">
    <source>
        <dbReference type="SAM" id="MobiDB-lite"/>
    </source>
</evidence>
<evidence type="ECO:0008006" key="5">
    <source>
        <dbReference type="Google" id="ProtNLM"/>
    </source>
</evidence>
<feature type="region of interest" description="Disordered" evidence="1">
    <location>
        <begin position="36"/>
        <end position="58"/>
    </location>
</feature>
<reference evidence="3 4" key="1">
    <citation type="submission" date="2020-10" db="EMBL/GenBank/DDBJ databases">
        <title>Ca. Dormibacterota MAGs.</title>
        <authorList>
            <person name="Montgomery K."/>
        </authorList>
    </citation>
    <scope>NUCLEOTIDE SEQUENCE [LARGE SCALE GENOMIC DNA]</scope>
    <source>
        <strain evidence="3">SC8811_S16_3</strain>
    </source>
</reference>
<sequence length="269" mass="27603">MSSRIIRSAPRLLLSLALVGGLATAFGTLAACGGGSPGAAASPASPTSAKSSATPTPAGNTVWVVATVPVKLHGAPDRNSAQAALLEWGSQLTVSESQKPGPETWLHVKTEAGSEGWVLDDPEIVSHRAVAKKISDTYRLLYPSEWTVVGGNPLTFTSAHGAPEAATLVIQTADEVGKLPVLPLTPGAASGDDSIQVGDKTYTMHFWKSADGGAEAAVSFKEGGTAYLFDLKQKGRATPDRALFKSVLQTVILNPASAPVPNPTATPSG</sequence>
<proteinExistence type="predicted"/>
<keyword evidence="2" id="KW-0732">Signal</keyword>
<dbReference type="RefSeq" id="WP_338177647.1">
    <property type="nucleotide sequence ID" value="NZ_JAEKNQ010000023.1"/>
</dbReference>